<comment type="caution">
    <text evidence="2">The sequence shown here is derived from an EMBL/GenBank/DDBJ whole genome shotgun (WGS) entry which is preliminary data.</text>
</comment>
<feature type="compositionally biased region" description="Basic residues" evidence="1">
    <location>
        <begin position="1"/>
        <end position="11"/>
    </location>
</feature>
<dbReference type="PANTHER" id="PTHR36030">
    <property type="entry name" value="CALMODULIN-BINDING DOMAIN-CONTAINING PROTEIN"/>
    <property type="match status" value="1"/>
</dbReference>
<evidence type="ECO:0000256" key="1">
    <source>
        <dbReference type="SAM" id="MobiDB-lite"/>
    </source>
</evidence>
<dbReference type="Proteomes" id="UP000796880">
    <property type="component" value="Unassembled WGS sequence"/>
</dbReference>
<accession>A0A8K0GNN3</accession>
<keyword evidence="3" id="KW-1185">Reference proteome</keyword>
<evidence type="ECO:0000313" key="3">
    <source>
        <dbReference type="Proteomes" id="UP000796880"/>
    </source>
</evidence>
<organism evidence="2 3">
    <name type="scientific">Rhamnella rubrinervis</name>
    <dbReference type="NCBI Taxonomy" id="2594499"/>
    <lineage>
        <taxon>Eukaryota</taxon>
        <taxon>Viridiplantae</taxon>
        <taxon>Streptophyta</taxon>
        <taxon>Embryophyta</taxon>
        <taxon>Tracheophyta</taxon>
        <taxon>Spermatophyta</taxon>
        <taxon>Magnoliopsida</taxon>
        <taxon>eudicotyledons</taxon>
        <taxon>Gunneridae</taxon>
        <taxon>Pentapetalae</taxon>
        <taxon>rosids</taxon>
        <taxon>fabids</taxon>
        <taxon>Rosales</taxon>
        <taxon>Rhamnaceae</taxon>
        <taxon>rhamnoid group</taxon>
        <taxon>Rhamneae</taxon>
        <taxon>Rhamnella</taxon>
    </lineage>
</organism>
<name>A0A8K0GNN3_9ROSA</name>
<protein>
    <submittedName>
        <fullName evidence="2">Uncharacterized protein</fullName>
    </submittedName>
</protein>
<proteinExistence type="predicted"/>
<evidence type="ECO:0000313" key="2">
    <source>
        <dbReference type="EMBL" id="KAF3431023.1"/>
    </source>
</evidence>
<feature type="region of interest" description="Disordered" evidence="1">
    <location>
        <begin position="1"/>
        <end position="40"/>
    </location>
</feature>
<dbReference type="OrthoDB" id="911847at2759"/>
<sequence>MDTDSHKRRSGFMKSLYKAAKPRKVKPNPTATNGYGGVKMQQNHSIPQQLQCLLSAAYEPSSVAEVHGHGDHHIHDYNDENVDMKAATYVSYVRERFKLERSNSNQRMNQEML</sequence>
<reference evidence="2" key="1">
    <citation type="submission" date="2020-03" db="EMBL/GenBank/DDBJ databases">
        <title>A high-quality chromosome-level genome assembly of a woody plant with both climbing and erect habits, Rhamnella rubrinervis.</title>
        <authorList>
            <person name="Lu Z."/>
            <person name="Yang Y."/>
            <person name="Zhu X."/>
            <person name="Sun Y."/>
        </authorList>
    </citation>
    <scope>NUCLEOTIDE SEQUENCE</scope>
    <source>
        <strain evidence="2">BYM</strain>
        <tissue evidence="2">Leaf</tissue>
    </source>
</reference>
<dbReference type="PANTHER" id="PTHR36030:SF2">
    <property type="entry name" value="DUF4005 DOMAIN-CONTAINING PROTEIN"/>
    <property type="match status" value="1"/>
</dbReference>
<dbReference type="EMBL" id="VOIH02000012">
    <property type="protein sequence ID" value="KAF3431023.1"/>
    <property type="molecule type" value="Genomic_DNA"/>
</dbReference>
<dbReference type="AlphaFoldDB" id="A0A8K0GNN3"/>
<gene>
    <name evidence="2" type="ORF">FNV43_RR25753</name>
</gene>